<dbReference type="PANTHER" id="PTHR43386:SF6">
    <property type="entry name" value="ABC TRANSPORTER PERMEASE PROTEIN"/>
    <property type="match status" value="1"/>
</dbReference>
<evidence type="ECO:0000256" key="5">
    <source>
        <dbReference type="ARBA" id="ARBA00022989"/>
    </source>
</evidence>
<keyword evidence="6 7" id="KW-0472">Membrane</keyword>
<protein>
    <submittedName>
        <fullName evidence="9">Peptide/nickel transport system permease protein/oligopeptide transport system permease protein</fullName>
    </submittedName>
</protein>
<evidence type="ECO:0000256" key="2">
    <source>
        <dbReference type="ARBA" id="ARBA00022448"/>
    </source>
</evidence>
<evidence type="ECO:0000313" key="9">
    <source>
        <dbReference type="EMBL" id="NIK60388.1"/>
    </source>
</evidence>
<feature type="domain" description="ABC transmembrane type-1" evidence="8">
    <location>
        <begin position="101"/>
        <end position="286"/>
    </location>
</feature>
<feature type="transmembrane region" description="Helical" evidence="7">
    <location>
        <begin position="137"/>
        <end position="155"/>
    </location>
</feature>
<keyword evidence="3" id="KW-1003">Cell membrane</keyword>
<comment type="caution">
    <text evidence="9">The sequence shown here is derived from an EMBL/GenBank/DDBJ whole genome shotgun (WGS) entry which is preliminary data.</text>
</comment>
<evidence type="ECO:0000259" key="8">
    <source>
        <dbReference type="PROSITE" id="PS50928"/>
    </source>
</evidence>
<dbReference type="InterPro" id="IPR050366">
    <property type="entry name" value="BP-dependent_transpt_permease"/>
</dbReference>
<sequence>MSEQIPAAVSAEAQEIGDGRTLSNRELLRALLRKPQFVLCSLLLLLFFTMAAVPKLFTSVDPRFCELTKSRQGRGPGHPFGFDIQGCDYFANVIYGARPSVLVSICASFGVFVLAGSLGLLAGYFPGFVDGLISRTADVLFSIPGIVVLIVILNSVANRSIWIIVGVILLIGWPGGMRLMRATVFSVRNREYVLAARSIGVPPVRILRKHVFPNAMAPLLAMTTLGIGGMVGLEAALTFLGVGLQPPSISWGSQFGVAASYRDTPHLFIWPALFISTMTISFMIIGDSIRDALDPKLLR</sequence>
<proteinExistence type="inferred from homology"/>
<dbReference type="CDD" id="cd06261">
    <property type="entry name" value="TM_PBP2"/>
    <property type="match status" value="1"/>
</dbReference>
<keyword evidence="10" id="KW-1185">Reference proteome</keyword>
<dbReference type="PANTHER" id="PTHR43386">
    <property type="entry name" value="OLIGOPEPTIDE TRANSPORT SYSTEM PERMEASE PROTEIN APPC"/>
    <property type="match status" value="1"/>
</dbReference>
<dbReference type="RefSeq" id="WP_167213552.1">
    <property type="nucleotide sequence ID" value="NZ_JAASRO010000001.1"/>
</dbReference>
<evidence type="ECO:0000313" key="10">
    <source>
        <dbReference type="Proteomes" id="UP000555407"/>
    </source>
</evidence>
<dbReference type="PROSITE" id="PS50928">
    <property type="entry name" value="ABC_TM1"/>
    <property type="match status" value="1"/>
</dbReference>
<dbReference type="EMBL" id="JAASRO010000001">
    <property type="protein sequence ID" value="NIK60388.1"/>
    <property type="molecule type" value="Genomic_DNA"/>
</dbReference>
<feature type="transmembrane region" description="Helical" evidence="7">
    <location>
        <begin position="268"/>
        <end position="289"/>
    </location>
</feature>
<evidence type="ECO:0000256" key="7">
    <source>
        <dbReference type="RuleBase" id="RU363032"/>
    </source>
</evidence>
<keyword evidence="2 7" id="KW-0813">Transport</keyword>
<dbReference type="Proteomes" id="UP000555407">
    <property type="component" value="Unassembled WGS sequence"/>
</dbReference>
<evidence type="ECO:0000256" key="3">
    <source>
        <dbReference type="ARBA" id="ARBA00022475"/>
    </source>
</evidence>
<feature type="transmembrane region" description="Helical" evidence="7">
    <location>
        <begin position="37"/>
        <end position="57"/>
    </location>
</feature>
<dbReference type="Gene3D" id="1.10.3720.10">
    <property type="entry name" value="MetI-like"/>
    <property type="match status" value="1"/>
</dbReference>
<gene>
    <name evidence="9" type="ORF">BJY22_006105</name>
</gene>
<evidence type="ECO:0000256" key="4">
    <source>
        <dbReference type="ARBA" id="ARBA00022692"/>
    </source>
</evidence>
<dbReference type="GO" id="GO:0055085">
    <property type="term" value="P:transmembrane transport"/>
    <property type="evidence" value="ECO:0007669"/>
    <property type="project" value="InterPro"/>
</dbReference>
<accession>A0A7X5VFS3</accession>
<feature type="transmembrane region" description="Helical" evidence="7">
    <location>
        <begin position="101"/>
        <end position="125"/>
    </location>
</feature>
<feature type="transmembrane region" description="Helical" evidence="7">
    <location>
        <begin position="215"/>
        <end position="242"/>
    </location>
</feature>
<keyword evidence="4 7" id="KW-0812">Transmembrane</keyword>
<name>A0A7X5VFS3_9ACTN</name>
<evidence type="ECO:0000256" key="6">
    <source>
        <dbReference type="ARBA" id="ARBA00023136"/>
    </source>
</evidence>
<dbReference type="InterPro" id="IPR000515">
    <property type="entry name" value="MetI-like"/>
</dbReference>
<reference evidence="9 10" key="1">
    <citation type="submission" date="2020-03" db="EMBL/GenBank/DDBJ databases">
        <title>Sequencing the genomes of 1000 actinobacteria strains.</title>
        <authorList>
            <person name="Klenk H.-P."/>
        </authorList>
    </citation>
    <scope>NUCLEOTIDE SEQUENCE [LARGE SCALE GENOMIC DNA]</scope>
    <source>
        <strain evidence="9 10">DSM 45490</strain>
    </source>
</reference>
<comment type="similarity">
    <text evidence="7">Belongs to the binding-protein-dependent transport system permease family.</text>
</comment>
<comment type="subcellular location">
    <subcellularLocation>
        <location evidence="1 7">Cell membrane</location>
        <topology evidence="1 7">Multi-pass membrane protein</topology>
    </subcellularLocation>
</comment>
<organism evidence="9 10">
    <name type="scientific">Kribbella shirazensis</name>
    <dbReference type="NCBI Taxonomy" id="1105143"/>
    <lineage>
        <taxon>Bacteria</taxon>
        <taxon>Bacillati</taxon>
        <taxon>Actinomycetota</taxon>
        <taxon>Actinomycetes</taxon>
        <taxon>Propionibacteriales</taxon>
        <taxon>Kribbellaceae</taxon>
        <taxon>Kribbella</taxon>
    </lineage>
</organism>
<dbReference type="GO" id="GO:0005886">
    <property type="term" value="C:plasma membrane"/>
    <property type="evidence" value="ECO:0007669"/>
    <property type="project" value="UniProtKB-SubCell"/>
</dbReference>
<evidence type="ECO:0000256" key="1">
    <source>
        <dbReference type="ARBA" id="ARBA00004651"/>
    </source>
</evidence>
<feature type="transmembrane region" description="Helical" evidence="7">
    <location>
        <begin position="161"/>
        <end position="180"/>
    </location>
</feature>
<dbReference type="InterPro" id="IPR035906">
    <property type="entry name" value="MetI-like_sf"/>
</dbReference>
<dbReference type="SUPFAM" id="SSF161098">
    <property type="entry name" value="MetI-like"/>
    <property type="match status" value="1"/>
</dbReference>
<dbReference type="Pfam" id="PF00528">
    <property type="entry name" value="BPD_transp_1"/>
    <property type="match status" value="1"/>
</dbReference>
<keyword evidence="5 7" id="KW-1133">Transmembrane helix</keyword>
<dbReference type="AlphaFoldDB" id="A0A7X5VFS3"/>